<proteinExistence type="predicted"/>
<dbReference type="EMBL" id="BAABRO010000002">
    <property type="protein sequence ID" value="GAA5505849.1"/>
    <property type="molecule type" value="Genomic_DNA"/>
</dbReference>
<organism evidence="2 3">
    <name type="scientific">Novipirellula caenicola</name>
    <dbReference type="NCBI Taxonomy" id="1536901"/>
    <lineage>
        <taxon>Bacteria</taxon>
        <taxon>Pseudomonadati</taxon>
        <taxon>Planctomycetota</taxon>
        <taxon>Planctomycetia</taxon>
        <taxon>Pirellulales</taxon>
        <taxon>Pirellulaceae</taxon>
        <taxon>Novipirellula</taxon>
    </lineage>
</organism>
<evidence type="ECO:0000313" key="3">
    <source>
        <dbReference type="Proteomes" id="UP001416858"/>
    </source>
</evidence>
<evidence type="ECO:0008006" key="4">
    <source>
        <dbReference type="Google" id="ProtNLM"/>
    </source>
</evidence>
<dbReference type="Proteomes" id="UP001416858">
    <property type="component" value="Unassembled WGS sequence"/>
</dbReference>
<accession>A0ABP9VKX8</accession>
<keyword evidence="3" id="KW-1185">Reference proteome</keyword>
<evidence type="ECO:0000313" key="2">
    <source>
        <dbReference type="EMBL" id="GAA5505849.1"/>
    </source>
</evidence>
<name>A0ABP9VKX8_9BACT</name>
<evidence type="ECO:0000256" key="1">
    <source>
        <dbReference type="SAM" id="MobiDB-lite"/>
    </source>
</evidence>
<feature type="compositionally biased region" description="Basic and acidic residues" evidence="1">
    <location>
        <begin position="128"/>
        <end position="148"/>
    </location>
</feature>
<reference evidence="2 3" key="1">
    <citation type="submission" date="2024-02" db="EMBL/GenBank/DDBJ databases">
        <title>Rhodopirellula caenicola NBRC 110016.</title>
        <authorList>
            <person name="Ichikawa N."/>
            <person name="Katano-Makiyama Y."/>
            <person name="Hidaka K."/>
        </authorList>
    </citation>
    <scope>NUCLEOTIDE SEQUENCE [LARGE SCALE GENOMIC DNA]</scope>
    <source>
        <strain evidence="2 3">NBRC 110016</strain>
    </source>
</reference>
<comment type="caution">
    <text evidence="2">The sequence shown here is derived from an EMBL/GenBank/DDBJ whole genome shotgun (WGS) entry which is preliminary data.</text>
</comment>
<sequence length="155" mass="16905">MTSSRGRSVTRFLLLTTSLLVATENVARILSLKLMNTIKFVATAALMIGSLGCQSEPTTPREEAEQAQENLEAARERAAEIVAESEEEAVDMIADAREEAAAEVRDAKEKAKTMVQDAEEELTLKLNELSEPKVDAKQEQVKGVDDIQPHAPPAE</sequence>
<protein>
    <recommendedName>
        <fullName evidence="4">Secreted protein</fullName>
    </recommendedName>
</protein>
<feature type="region of interest" description="Disordered" evidence="1">
    <location>
        <begin position="124"/>
        <end position="155"/>
    </location>
</feature>
<gene>
    <name evidence="2" type="ORF">Rcae01_01297</name>
</gene>